<proteinExistence type="predicted"/>
<evidence type="ECO:0000313" key="2">
    <source>
        <dbReference type="Proteomes" id="UP001519342"/>
    </source>
</evidence>
<organism evidence="1 2">
    <name type="scientific">Sedimentibacter acidaminivorans</name>
    <dbReference type="NCBI Taxonomy" id="913099"/>
    <lineage>
        <taxon>Bacteria</taxon>
        <taxon>Bacillati</taxon>
        <taxon>Bacillota</taxon>
        <taxon>Tissierellia</taxon>
        <taxon>Sedimentibacter</taxon>
    </lineage>
</organism>
<reference evidence="1 2" key="1">
    <citation type="submission" date="2021-03" db="EMBL/GenBank/DDBJ databases">
        <title>Genomic Encyclopedia of Type Strains, Phase IV (KMG-IV): sequencing the most valuable type-strain genomes for metagenomic binning, comparative biology and taxonomic classification.</title>
        <authorList>
            <person name="Goeker M."/>
        </authorList>
    </citation>
    <scope>NUCLEOTIDE SEQUENCE [LARGE SCALE GENOMIC DNA]</scope>
    <source>
        <strain evidence="1 2">DSM 24004</strain>
    </source>
</reference>
<protein>
    <submittedName>
        <fullName evidence="1">Uncharacterized protein</fullName>
    </submittedName>
</protein>
<dbReference type="EMBL" id="JAGGKS010000001">
    <property type="protein sequence ID" value="MBP1924630.1"/>
    <property type="molecule type" value="Genomic_DNA"/>
</dbReference>
<dbReference type="RefSeq" id="WP_209510379.1">
    <property type="nucleotide sequence ID" value="NZ_JAGGKS010000001.1"/>
</dbReference>
<keyword evidence="2" id="KW-1185">Reference proteome</keyword>
<sequence length="69" mass="7872">MTNDVTKKFCPLIKESCRTDCMYLTMITKENFECALIYHIKDIGLAVGGIDSHLKELLDPAYIEFLKGE</sequence>
<comment type="caution">
    <text evidence="1">The sequence shown here is derived from an EMBL/GenBank/DDBJ whole genome shotgun (WGS) entry which is preliminary data.</text>
</comment>
<gene>
    <name evidence="1" type="ORF">J2Z76_000483</name>
</gene>
<evidence type="ECO:0000313" key="1">
    <source>
        <dbReference type="EMBL" id="MBP1924630.1"/>
    </source>
</evidence>
<dbReference type="Proteomes" id="UP001519342">
    <property type="component" value="Unassembled WGS sequence"/>
</dbReference>
<accession>A0ABS4GB51</accession>
<name>A0ABS4GB51_9FIRM</name>